<dbReference type="Gene3D" id="3.40.50.150">
    <property type="entry name" value="Vaccinia Virus protein VP39"/>
    <property type="match status" value="1"/>
</dbReference>
<keyword evidence="2 4" id="KW-0808">Transferase</keyword>
<organism evidence="5 6">
    <name type="scientific">Psylliodes chrysocephalus</name>
    <dbReference type="NCBI Taxonomy" id="3402493"/>
    <lineage>
        <taxon>Eukaryota</taxon>
        <taxon>Metazoa</taxon>
        <taxon>Ecdysozoa</taxon>
        <taxon>Arthropoda</taxon>
        <taxon>Hexapoda</taxon>
        <taxon>Insecta</taxon>
        <taxon>Pterygota</taxon>
        <taxon>Neoptera</taxon>
        <taxon>Endopterygota</taxon>
        <taxon>Coleoptera</taxon>
        <taxon>Polyphaga</taxon>
        <taxon>Cucujiformia</taxon>
        <taxon>Chrysomeloidea</taxon>
        <taxon>Chrysomelidae</taxon>
        <taxon>Galerucinae</taxon>
        <taxon>Alticini</taxon>
        <taxon>Psylliodes</taxon>
    </lineage>
</organism>
<dbReference type="EC" id="2.1.1.-" evidence="4"/>
<dbReference type="AlphaFoldDB" id="A0A9P0CSW4"/>
<dbReference type="EMBL" id="OV651815">
    <property type="protein sequence ID" value="CAH1107699.1"/>
    <property type="molecule type" value="Genomic_DNA"/>
</dbReference>
<gene>
    <name evidence="5" type="ORF">PSYICH_LOCUS9357</name>
</gene>
<keyword evidence="6" id="KW-1185">Reference proteome</keyword>
<evidence type="ECO:0000256" key="1">
    <source>
        <dbReference type="ARBA" id="ARBA00022603"/>
    </source>
</evidence>
<evidence type="ECO:0000313" key="6">
    <source>
        <dbReference type="Proteomes" id="UP001153636"/>
    </source>
</evidence>
<evidence type="ECO:0000256" key="4">
    <source>
        <dbReference type="HAMAP-Rule" id="MF_03044"/>
    </source>
</evidence>
<reference evidence="5" key="1">
    <citation type="submission" date="2022-01" db="EMBL/GenBank/DDBJ databases">
        <authorList>
            <person name="King R."/>
        </authorList>
    </citation>
    <scope>NUCLEOTIDE SEQUENCE</scope>
</reference>
<dbReference type="GO" id="GO:1904262">
    <property type="term" value="P:negative regulation of TORC1 signaling"/>
    <property type="evidence" value="ECO:0007669"/>
    <property type="project" value="TreeGrafter"/>
</dbReference>
<accession>A0A9P0CSW4</accession>
<dbReference type="CDD" id="cd02440">
    <property type="entry name" value="AdoMet_MTases"/>
    <property type="match status" value="1"/>
</dbReference>
<dbReference type="Pfam" id="PF11968">
    <property type="entry name" value="Bmt2"/>
    <property type="match status" value="1"/>
</dbReference>
<dbReference type="GO" id="GO:0032259">
    <property type="term" value="P:methylation"/>
    <property type="evidence" value="ECO:0007669"/>
    <property type="project" value="UniProtKB-KW"/>
</dbReference>
<feature type="binding site" evidence="4">
    <location>
        <position position="122"/>
    </location>
    <ligand>
        <name>S-adenosyl-L-methionine</name>
        <dbReference type="ChEBI" id="CHEBI:59789"/>
    </ligand>
</feature>
<dbReference type="PANTHER" id="PTHR21008:SF0">
    <property type="entry name" value="S-ADENOSYLMETHIONINE SENSOR UPSTREAM OF MTORC1"/>
    <property type="match status" value="1"/>
</dbReference>
<dbReference type="GO" id="GO:0008168">
    <property type="term" value="F:methyltransferase activity"/>
    <property type="evidence" value="ECO:0007669"/>
    <property type="project" value="UniProtKB-UniRule"/>
</dbReference>
<feature type="binding site" evidence="4">
    <location>
        <position position="140"/>
    </location>
    <ligand>
        <name>S-adenosyl-L-methionine</name>
        <dbReference type="ChEBI" id="CHEBI:59789"/>
    </ligand>
</feature>
<protein>
    <recommendedName>
        <fullName evidence="4">S-adenosylmethionine sensor upstream of mTORC1</fullName>
    </recommendedName>
    <alternativeName>
        <fullName evidence="4">Probable methyltransferase BMT2 homolog</fullName>
        <ecNumber evidence="4">2.1.1.-</ecNumber>
    </alternativeName>
</protein>
<evidence type="ECO:0000313" key="5">
    <source>
        <dbReference type="EMBL" id="CAH1107699.1"/>
    </source>
</evidence>
<dbReference type="Proteomes" id="UP001153636">
    <property type="component" value="Chromosome 3"/>
</dbReference>
<sequence length="320" mass="37356">MVPSGHLEVSGFIKKVHEQLREQSKILGIERAWENHCTDSEKLKKYALAMKELATKYWEKSRDHSSDISRITWVYHACVDYFITNIFNIREKELEIARKINKNLEISVKSNFNKKLKILDVGSCYNPFREFNIFEVTALDIAPAANDVHKCDFLQVDLGQTLQLQNNEIQQLPGDYFDVVVFSLLLEYLPSPVQRKVACEKAYNLLKSEGLLLVITPDSNHVGSNAKYIKSWRFVISNMGFSRIKYEKLKHIHCMAFRKSINKEIPKRWADIHKNEQVFDEIFIPQDFKQIPENNEYISSAKFETEGIVKVNKELPFYDI</sequence>
<name>A0A9P0CSW4_9CUCU</name>
<evidence type="ECO:0000256" key="2">
    <source>
        <dbReference type="ARBA" id="ARBA00022679"/>
    </source>
</evidence>
<dbReference type="SUPFAM" id="SSF53335">
    <property type="entry name" value="S-adenosyl-L-methionine-dependent methyltransferases"/>
    <property type="match status" value="1"/>
</dbReference>
<dbReference type="OrthoDB" id="5954793at2759"/>
<comment type="function">
    <text evidence="4">S-adenosyl-L-methionine-binding protein that acts as an inhibitor of mTORC1 signaling. Acts as a sensor of S-adenosyl-L-methionine to signal methionine sufficiency to mTORC1. Probably also acts as a S-adenosyl-L-methionine-dependent methyltransferase.</text>
</comment>
<keyword evidence="1 4" id="KW-0489">Methyltransferase</keyword>
<proteinExistence type="inferred from homology"/>
<keyword evidence="3 4" id="KW-0949">S-adenosyl-L-methionine</keyword>
<evidence type="ECO:0000256" key="3">
    <source>
        <dbReference type="ARBA" id="ARBA00022691"/>
    </source>
</evidence>
<comment type="similarity">
    <text evidence="4">Belongs to the BMT2 family.</text>
</comment>
<dbReference type="PANTHER" id="PTHR21008">
    <property type="entry name" value="S-ADENOSYLMETHIONINE SENSOR UPSTREAM OF MTORC1-RELATED"/>
    <property type="match status" value="1"/>
</dbReference>
<dbReference type="InterPro" id="IPR029063">
    <property type="entry name" value="SAM-dependent_MTases_sf"/>
</dbReference>
<dbReference type="InterPro" id="IPR021867">
    <property type="entry name" value="Bmt2/SAMTOR"/>
</dbReference>
<dbReference type="HAMAP" id="MF_03044">
    <property type="entry name" value="BMT2"/>
    <property type="match status" value="1"/>
</dbReference>